<sequence>MGILIFLLVVSSLLRGKASSQTCSAATGSIPEYNHVSETDLPGTMIFNVSKPSSWNISYSISSPTGSVLPTYFRDFQNDSFFSFYLNKTLDLEELYSILGIELVKIEFSFTCDTVSKKVYILISPVNEFDPHINISGDLNIPENTTVGTVVYNLLPRTSDRDRQLTGTFLFDLTNSHFRIEGSSRGEIKLSSPLDYESGQRMFLLNITVKDTADDTARNSTATLRIYVTDVDDQSPQYDYPGCVGQCLIPEYTAITTLSFTGPLTVKPAPIKAHDLDTLNFSITYSFYNETSSYDGSGFFRIDQNTGTVYQLKPASDAVWPTQRILVIAKEVGSSQPAAHAILMVRVLTRDPSINDTSFVPPDTSTPTENSLLPAVIAISVVMGIILIAAAIVIFLMHRRHRKMVYPDDTKSEPSTEEEDLHSERSEEDKTVLRNRAKTMEKDLLPSKKNPLTDPEFLNRPLPNKGSLLEPLQLNDTGIGTNNTTTRKKKKSRKRFKKKENEIFDGTKEYNMEADPTFYESPDKSRIKRSARSMKTPTEHIVVQNDNVDSVD</sequence>
<comment type="caution">
    <text evidence="10">The sequence shown here is derived from an EMBL/GenBank/DDBJ whole genome shotgun (WGS) entry which is preliminary data.</text>
</comment>
<dbReference type="InterPro" id="IPR002126">
    <property type="entry name" value="Cadherin-like_dom"/>
</dbReference>
<comment type="subcellular location">
    <subcellularLocation>
        <location evidence="1">Membrane</location>
    </subcellularLocation>
</comment>
<dbReference type="InterPro" id="IPR015919">
    <property type="entry name" value="Cadherin-like_sf"/>
</dbReference>
<evidence type="ECO:0000256" key="2">
    <source>
        <dbReference type="ARBA" id="ARBA00022737"/>
    </source>
</evidence>
<dbReference type="GO" id="GO:0005509">
    <property type="term" value="F:calcium ion binding"/>
    <property type="evidence" value="ECO:0007669"/>
    <property type="project" value="UniProtKB-UniRule"/>
</dbReference>
<dbReference type="Proteomes" id="UP001634394">
    <property type="component" value="Unassembled WGS sequence"/>
</dbReference>
<evidence type="ECO:0000313" key="10">
    <source>
        <dbReference type="EMBL" id="KAL3876000.1"/>
    </source>
</evidence>
<evidence type="ECO:0000256" key="4">
    <source>
        <dbReference type="ARBA" id="ARBA00023136"/>
    </source>
</evidence>
<evidence type="ECO:0000256" key="7">
    <source>
        <dbReference type="SAM" id="Phobius"/>
    </source>
</evidence>
<organism evidence="10 11">
    <name type="scientific">Sinanodonta woodiana</name>
    <name type="common">Chinese pond mussel</name>
    <name type="synonym">Anodonta woodiana</name>
    <dbReference type="NCBI Taxonomy" id="1069815"/>
    <lineage>
        <taxon>Eukaryota</taxon>
        <taxon>Metazoa</taxon>
        <taxon>Spiralia</taxon>
        <taxon>Lophotrochozoa</taxon>
        <taxon>Mollusca</taxon>
        <taxon>Bivalvia</taxon>
        <taxon>Autobranchia</taxon>
        <taxon>Heteroconchia</taxon>
        <taxon>Palaeoheterodonta</taxon>
        <taxon>Unionida</taxon>
        <taxon>Unionoidea</taxon>
        <taxon>Unionidae</taxon>
        <taxon>Unioninae</taxon>
        <taxon>Sinanodonta</taxon>
    </lineage>
</organism>
<feature type="compositionally biased region" description="Polar residues" evidence="6">
    <location>
        <begin position="474"/>
        <end position="483"/>
    </location>
</feature>
<feature type="signal peptide" evidence="8">
    <location>
        <begin position="1"/>
        <end position="20"/>
    </location>
</feature>
<keyword evidence="4 7" id="KW-0472">Membrane</keyword>
<keyword evidence="11" id="KW-1185">Reference proteome</keyword>
<dbReference type="GO" id="GO:0016020">
    <property type="term" value="C:membrane"/>
    <property type="evidence" value="ECO:0007669"/>
    <property type="project" value="UniProtKB-SubCell"/>
</dbReference>
<evidence type="ECO:0000259" key="9">
    <source>
        <dbReference type="PROSITE" id="PS50268"/>
    </source>
</evidence>
<feature type="region of interest" description="Disordered" evidence="6">
    <location>
        <begin position="514"/>
        <end position="552"/>
    </location>
</feature>
<protein>
    <recommendedName>
        <fullName evidence="9">Cadherin domain-containing protein</fullName>
    </recommendedName>
</protein>
<accession>A0ABD3WR70</accession>
<dbReference type="PANTHER" id="PTHR24027:SF438">
    <property type="entry name" value="CADHERIN 23"/>
    <property type="match status" value="1"/>
</dbReference>
<evidence type="ECO:0000313" key="11">
    <source>
        <dbReference type="Proteomes" id="UP001634394"/>
    </source>
</evidence>
<proteinExistence type="predicted"/>
<feature type="compositionally biased region" description="Basic and acidic residues" evidence="6">
    <location>
        <begin position="422"/>
        <end position="446"/>
    </location>
</feature>
<dbReference type="Pfam" id="PF00028">
    <property type="entry name" value="Cadherin"/>
    <property type="match status" value="1"/>
</dbReference>
<evidence type="ECO:0000256" key="6">
    <source>
        <dbReference type="SAM" id="MobiDB-lite"/>
    </source>
</evidence>
<evidence type="ECO:0000256" key="3">
    <source>
        <dbReference type="ARBA" id="ARBA00022837"/>
    </source>
</evidence>
<keyword evidence="7" id="KW-0812">Transmembrane</keyword>
<dbReference type="PROSITE" id="PS50268">
    <property type="entry name" value="CADHERIN_2"/>
    <property type="match status" value="2"/>
</dbReference>
<dbReference type="PANTHER" id="PTHR24027">
    <property type="entry name" value="CADHERIN-23"/>
    <property type="match status" value="1"/>
</dbReference>
<dbReference type="InterPro" id="IPR039808">
    <property type="entry name" value="Cadherin"/>
</dbReference>
<keyword evidence="7" id="KW-1133">Transmembrane helix</keyword>
<keyword evidence="3 5" id="KW-0106">Calcium</keyword>
<feature type="transmembrane region" description="Helical" evidence="7">
    <location>
        <begin position="372"/>
        <end position="396"/>
    </location>
</feature>
<reference evidence="10 11" key="1">
    <citation type="submission" date="2024-11" db="EMBL/GenBank/DDBJ databases">
        <title>Chromosome-level genome assembly of the freshwater bivalve Anodonta woodiana.</title>
        <authorList>
            <person name="Chen X."/>
        </authorList>
    </citation>
    <scope>NUCLEOTIDE SEQUENCE [LARGE SCALE GENOMIC DNA]</scope>
    <source>
        <strain evidence="10">MN2024</strain>
        <tissue evidence="10">Gills</tissue>
    </source>
</reference>
<feature type="compositionally biased region" description="Basic residues" evidence="6">
    <location>
        <begin position="486"/>
        <end position="498"/>
    </location>
</feature>
<dbReference type="Gene3D" id="2.60.40.60">
    <property type="entry name" value="Cadherins"/>
    <property type="match status" value="2"/>
</dbReference>
<feature type="domain" description="Cadherin" evidence="9">
    <location>
        <begin position="141"/>
        <end position="238"/>
    </location>
</feature>
<dbReference type="AlphaFoldDB" id="A0ABD3WR70"/>
<dbReference type="SUPFAM" id="SSF49313">
    <property type="entry name" value="Cadherin-like"/>
    <property type="match status" value="2"/>
</dbReference>
<dbReference type="SMART" id="SM00112">
    <property type="entry name" value="CA"/>
    <property type="match status" value="2"/>
</dbReference>
<evidence type="ECO:0000256" key="5">
    <source>
        <dbReference type="PROSITE-ProRule" id="PRU00043"/>
    </source>
</evidence>
<feature type="chain" id="PRO_5044799177" description="Cadherin domain-containing protein" evidence="8">
    <location>
        <begin position="21"/>
        <end position="552"/>
    </location>
</feature>
<evidence type="ECO:0000256" key="1">
    <source>
        <dbReference type="ARBA" id="ARBA00004370"/>
    </source>
</evidence>
<gene>
    <name evidence="10" type="ORF">ACJMK2_033889</name>
</gene>
<feature type="domain" description="Cadherin" evidence="9">
    <location>
        <begin position="271"/>
        <end position="364"/>
    </location>
</feature>
<dbReference type="CDD" id="cd11304">
    <property type="entry name" value="Cadherin_repeat"/>
    <property type="match status" value="2"/>
</dbReference>
<dbReference type="EMBL" id="JBJQND010000005">
    <property type="protein sequence ID" value="KAL3876000.1"/>
    <property type="molecule type" value="Genomic_DNA"/>
</dbReference>
<name>A0ABD3WR70_SINWO</name>
<keyword evidence="8" id="KW-0732">Signal</keyword>
<evidence type="ECO:0000256" key="8">
    <source>
        <dbReference type="SAM" id="SignalP"/>
    </source>
</evidence>
<feature type="region of interest" description="Disordered" evidence="6">
    <location>
        <begin position="407"/>
        <end position="501"/>
    </location>
</feature>
<keyword evidence="2" id="KW-0677">Repeat</keyword>